<gene>
    <name evidence="2" type="ORF">WA1_11955</name>
</gene>
<keyword evidence="3" id="KW-1185">Reference proteome</keyword>
<name>A0A139XDV4_9CYAN</name>
<proteinExistence type="predicted"/>
<feature type="chain" id="PRO_5007300660" evidence="1">
    <location>
        <begin position="26"/>
        <end position="119"/>
    </location>
</feature>
<reference evidence="2 3" key="1">
    <citation type="journal article" date="2013" name="Genome Biol. Evol.">
        <title>Genomes of Stigonematalean cyanobacteria (subsection V) and the evolution of oxygenic photosynthesis from prokaryotes to plastids.</title>
        <authorList>
            <person name="Dagan T."/>
            <person name="Roettger M."/>
            <person name="Stucken K."/>
            <person name="Landan G."/>
            <person name="Koch R."/>
            <person name="Major P."/>
            <person name="Gould S.B."/>
            <person name="Goremykin V.V."/>
            <person name="Rippka R."/>
            <person name="Tandeau de Marsac N."/>
            <person name="Gugger M."/>
            <person name="Lockhart P.J."/>
            <person name="Allen J.F."/>
            <person name="Brune I."/>
            <person name="Maus I."/>
            <person name="Puhler A."/>
            <person name="Martin W.F."/>
        </authorList>
    </citation>
    <scope>NUCLEOTIDE SEQUENCE [LARGE SCALE GENOMIC DNA]</scope>
    <source>
        <strain evidence="2 3">PCC 7110</strain>
    </source>
</reference>
<evidence type="ECO:0000256" key="1">
    <source>
        <dbReference type="SAM" id="SignalP"/>
    </source>
</evidence>
<sequence length="119" mass="13330">MSLLKHLSLVLVIAICFFFALPAYASFCRNDNGHQICIIDIKRSAKNYWEYRAVLNVDGVKRPVEVYNCRDRKKIQKDGTALPFGKNDPGEIVCRLFKKTRSPLAQAVPGLSSANQNSG</sequence>
<protein>
    <submittedName>
        <fullName evidence="2">Uncharacterized protein</fullName>
    </submittedName>
</protein>
<dbReference type="OrthoDB" id="532473at2"/>
<accession>A0A139XDV4</accession>
<dbReference type="RefSeq" id="WP_017749110.1">
    <property type="nucleotide sequence ID" value="NZ_KQ976354.1"/>
</dbReference>
<dbReference type="AlphaFoldDB" id="A0A139XDV4"/>
<dbReference type="EMBL" id="ANNX02000016">
    <property type="protein sequence ID" value="KYC42833.1"/>
    <property type="molecule type" value="Genomic_DNA"/>
</dbReference>
<dbReference type="Proteomes" id="UP000076925">
    <property type="component" value="Unassembled WGS sequence"/>
</dbReference>
<evidence type="ECO:0000313" key="3">
    <source>
        <dbReference type="Proteomes" id="UP000076925"/>
    </source>
</evidence>
<keyword evidence="1" id="KW-0732">Signal</keyword>
<feature type="signal peptide" evidence="1">
    <location>
        <begin position="1"/>
        <end position="25"/>
    </location>
</feature>
<organism evidence="2 3">
    <name type="scientific">Scytonema hofmannii PCC 7110</name>
    <dbReference type="NCBI Taxonomy" id="128403"/>
    <lineage>
        <taxon>Bacteria</taxon>
        <taxon>Bacillati</taxon>
        <taxon>Cyanobacteriota</taxon>
        <taxon>Cyanophyceae</taxon>
        <taxon>Nostocales</taxon>
        <taxon>Scytonemataceae</taxon>
        <taxon>Scytonema</taxon>
    </lineage>
</organism>
<evidence type="ECO:0000313" key="2">
    <source>
        <dbReference type="EMBL" id="KYC42833.1"/>
    </source>
</evidence>
<comment type="caution">
    <text evidence="2">The sequence shown here is derived from an EMBL/GenBank/DDBJ whole genome shotgun (WGS) entry which is preliminary data.</text>
</comment>